<name>A4XBY7_SALTO</name>
<dbReference type="STRING" id="369723.Strop_4014"/>
<gene>
    <name evidence="2" type="ordered locus">Strop_4014</name>
</gene>
<dbReference type="RefSeq" id="WP_012015212.1">
    <property type="nucleotide sequence ID" value="NC_009380.1"/>
</dbReference>
<reference evidence="3" key="1">
    <citation type="journal article" date="2007" name="Proc. Natl. Acad. Sci. U.S.A.">
        <title>Genome sequencing reveals complex secondary metabolome in the marine actinomycete Salinispora tropica.</title>
        <authorList>
            <person name="Udwary D.W."/>
            <person name="Zeigler L."/>
            <person name="Asolkar R.N."/>
            <person name="Singan V."/>
            <person name="Lapidus A."/>
            <person name="Fenical W."/>
            <person name="Jensen P.R."/>
            <person name="Moore B.S."/>
        </authorList>
    </citation>
    <scope>NUCLEOTIDE SEQUENCE [LARGE SCALE GENOMIC DNA]</scope>
    <source>
        <strain evidence="3">ATCC BAA-916 / DSM 44818 / CNB-440</strain>
    </source>
</reference>
<dbReference type="Proteomes" id="UP000000235">
    <property type="component" value="Chromosome"/>
</dbReference>
<dbReference type="KEGG" id="stp:Strop_4014"/>
<feature type="region of interest" description="Disordered" evidence="1">
    <location>
        <begin position="1"/>
        <end position="20"/>
    </location>
</feature>
<evidence type="ECO:0008006" key="4">
    <source>
        <dbReference type="Google" id="ProtNLM"/>
    </source>
</evidence>
<sequence>MNEEPPAISATHEESEFSQPRLVSVETTRYLLGKLTYRQIGLMVQRGELRSCKIGRRRMIEAASIDEYIDAKLAQARSLKKRRKAAA</sequence>
<dbReference type="HOGENOM" id="CLU_2481515_0_0_11"/>
<dbReference type="EMBL" id="CP000667">
    <property type="protein sequence ID" value="ABP56444.1"/>
    <property type="molecule type" value="Genomic_DNA"/>
</dbReference>
<evidence type="ECO:0000313" key="3">
    <source>
        <dbReference type="Proteomes" id="UP000000235"/>
    </source>
</evidence>
<dbReference type="AlphaFoldDB" id="A4XBY7"/>
<evidence type="ECO:0000313" key="2">
    <source>
        <dbReference type="EMBL" id="ABP56444.1"/>
    </source>
</evidence>
<protein>
    <recommendedName>
        <fullName evidence="4">DNA binding domain, excisionase family</fullName>
    </recommendedName>
</protein>
<dbReference type="PATRIC" id="fig|369723.5.peg.4151"/>
<organism evidence="2 3">
    <name type="scientific">Salinispora tropica (strain ATCC BAA-916 / DSM 44818 / JCM 13857 / NBRC 105044 / CNB-440)</name>
    <dbReference type="NCBI Taxonomy" id="369723"/>
    <lineage>
        <taxon>Bacteria</taxon>
        <taxon>Bacillati</taxon>
        <taxon>Actinomycetota</taxon>
        <taxon>Actinomycetes</taxon>
        <taxon>Micromonosporales</taxon>
        <taxon>Micromonosporaceae</taxon>
        <taxon>Salinispora</taxon>
    </lineage>
</organism>
<keyword evidence="3" id="KW-1185">Reference proteome</keyword>
<accession>A4XBY7</accession>
<evidence type="ECO:0000256" key="1">
    <source>
        <dbReference type="SAM" id="MobiDB-lite"/>
    </source>
</evidence>
<proteinExistence type="predicted"/>